<protein>
    <submittedName>
        <fullName evidence="2">Uncharacterized protein</fullName>
    </submittedName>
</protein>
<comment type="caution">
    <text evidence="2">The sequence shown here is derived from an EMBL/GenBank/DDBJ whole genome shotgun (WGS) entry which is preliminary data.</text>
</comment>
<name>A0A4Z2J2M1_9TELE</name>
<dbReference type="EMBL" id="SRLO01000027">
    <property type="protein sequence ID" value="TNN84426.1"/>
    <property type="molecule type" value="Genomic_DNA"/>
</dbReference>
<evidence type="ECO:0000256" key="1">
    <source>
        <dbReference type="SAM" id="MobiDB-lite"/>
    </source>
</evidence>
<proteinExistence type="predicted"/>
<accession>A0A4Z2J2M1</accession>
<evidence type="ECO:0000313" key="2">
    <source>
        <dbReference type="EMBL" id="TNN84426.1"/>
    </source>
</evidence>
<feature type="compositionally biased region" description="Polar residues" evidence="1">
    <location>
        <begin position="145"/>
        <end position="172"/>
    </location>
</feature>
<organism evidence="2 3">
    <name type="scientific">Liparis tanakae</name>
    <name type="common">Tanaka's snailfish</name>
    <dbReference type="NCBI Taxonomy" id="230148"/>
    <lineage>
        <taxon>Eukaryota</taxon>
        <taxon>Metazoa</taxon>
        <taxon>Chordata</taxon>
        <taxon>Craniata</taxon>
        <taxon>Vertebrata</taxon>
        <taxon>Euteleostomi</taxon>
        <taxon>Actinopterygii</taxon>
        <taxon>Neopterygii</taxon>
        <taxon>Teleostei</taxon>
        <taxon>Neoteleostei</taxon>
        <taxon>Acanthomorphata</taxon>
        <taxon>Eupercaria</taxon>
        <taxon>Perciformes</taxon>
        <taxon>Cottioidei</taxon>
        <taxon>Cottales</taxon>
        <taxon>Liparidae</taxon>
        <taxon>Liparis</taxon>
    </lineage>
</organism>
<sequence>MRVPFESSNGEQTLSLFAISPLPGVDKPAVDKMAKSKHIPHCHVQFNLLSKCTLLHLSAQSVLVGVHCRQLWPGGYEKPVPEGPCHVYCTARASARHNMGGPRYAVAFRVSSGRSGGSTQCTGATVHTAQQHAARPFRERRFTNRMPTSTDGVAASRTFSSPQPHNRSSQPRLPSKCLLASAQNTKKAA</sequence>
<evidence type="ECO:0000313" key="3">
    <source>
        <dbReference type="Proteomes" id="UP000314294"/>
    </source>
</evidence>
<gene>
    <name evidence="2" type="ORF">EYF80_005419</name>
</gene>
<feature type="region of interest" description="Disordered" evidence="1">
    <location>
        <begin position="142"/>
        <end position="189"/>
    </location>
</feature>
<dbReference type="AlphaFoldDB" id="A0A4Z2J2M1"/>
<keyword evidence="3" id="KW-1185">Reference proteome</keyword>
<reference evidence="2 3" key="1">
    <citation type="submission" date="2019-03" db="EMBL/GenBank/DDBJ databases">
        <title>First draft genome of Liparis tanakae, snailfish: a comprehensive survey of snailfish specific genes.</title>
        <authorList>
            <person name="Kim W."/>
            <person name="Song I."/>
            <person name="Jeong J.-H."/>
            <person name="Kim D."/>
            <person name="Kim S."/>
            <person name="Ryu S."/>
            <person name="Song J.Y."/>
            <person name="Lee S.K."/>
        </authorList>
    </citation>
    <scope>NUCLEOTIDE SEQUENCE [LARGE SCALE GENOMIC DNA]</scope>
    <source>
        <tissue evidence="2">Muscle</tissue>
    </source>
</reference>
<dbReference type="Proteomes" id="UP000314294">
    <property type="component" value="Unassembled WGS sequence"/>
</dbReference>